<dbReference type="EMBL" id="JAKZGS010000006">
    <property type="protein sequence ID" value="MCH7398222.1"/>
    <property type="molecule type" value="Genomic_DNA"/>
</dbReference>
<sequence>MNHSVQNNRLYFFTFLLFWVLPQLVFSQDRRQRRVEKPIAAPDSILRTPAQLNPEVEIPELILPDSISQADTTNVVPKGDIETVINYYGEDSIITDFSQNKIYLHKDAWFEYGNIRLDADLIIIDWDKSELFASGVTDSLGNITGNPMFKEGNTSYEIRKEMRYNFKSQRAIIKDVVTEQQDGLLRGETIKKTQDGSIYMDHGYYTTCNLAEPHWHISAAKIKSIRGKQVVTGPFNLYFNDIPTPFGLPFGIIPDTPEEKASGIIFPSYGQEQRRGLFLRDFGYYFAFNDYVHSRLTGDIYSNGGWGAKTATIYKKRYRYNGSFNVDFQKFKSPETQENPLDFTSVWVSWQHSPESRGNSRFSASVNAGTQNYNNLVINPNNFANNVRSDFTSNVAYSKTFAGTPFSMSANLRHSQNIQTGEVNLTLPDIAVNMNRQNPFQNVKFEPLKTLNVAWNFSLQNSITNRITPTLGVPNLSFQQDFGEFQEQQQIVPDVLDFNLANLPQLLRDANNGARSTIPISSNFTLFKYFTGTASANYTELWYLEKINYYYNDLENRVDRIVENGFNRVGFYTSSFNLNTNVYGFYTFKNSKKIEAIRHHVQPSFGFNYTPDFSNPAFGYYQNVQVDSTGRRQLYSRHQGFIFQGAPLGESRSLSISIRNVLEAKIKTESDTAEIQTKKIPLLQTLNLTTNYNFAADSFQLAPINFNTRTSFFENKLSVNLSATMDPYATGTTRNSQGAEVTRRINDYAWRRGQGIGRIRNATINLNGSLNPSKTEKSPSEVRDEVTNNFLQQGGQMNEFVENEITRIVNDPSQYIDWSIPWNLGFGYNVSYNRQASGNTNITQALNINGDLSLTEKWKVNFNTGYDFSTAKITQTMISIARDLHCWQMNVSWIPFGTFTSYSVDIRVKSAILQDLKVSRRRSFFDR</sequence>
<dbReference type="RefSeq" id="WP_241274737.1">
    <property type="nucleotide sequence ID" value="NZ_JAKZGS010000006.1"/>
</dbReference>
<feature type="domain" description="LPS-assembly protein LptD central" evidence="1">
    <location>
        <begin position="230"/>
        <end position="728"/>
    </location>
</feature>
<proteinExistence type="predicted"/>
<keyword evidence="3" id="KW-1185">Reference proteome</keyword>
<dbReference type="PANTHER" id="PTHR30189:SF1">
    <property type="entry name" value="LPS-ASSEMBLY PROTEIN LPTD"/>
    <property type="match status" value="1"/>
</dbReference>
<organism evidence="2 3">
    <name type="scientific">Belliella calami</name>
    <dbReference type="NCBI Taxonomy" id="2923436"/>
    <lineage>
        <taxon>Bacteria</taxon>
        <taxon>Pseudomonadati</taxon>
        <taxon>Bacteroidota</taxon>
        <taxon>Cytophagia</taxon>
        <taxon>Cytophagales</taxon>
        <taxon>Cyclobacteriaceae</taxon>
        <taxon>Belliella</taxon>
    </lineage>
</organism>
<dbReference type="Proteomes" id="UP001165488">
    <property type="component" value="Unassembled WGS sequence"/>
</dbReference>
<dbReference type="InterPro" id="IPR045659">
    <property type="entry name" value="LptD_2"/>
</dbReference>
<dbReference type="Pfam" id="PF19838">
    <property type="entry name" value="LptD_2"/>
    <property type="match status" value="1"/>
</dbReference>
<name>A0ABS9UNL7_9BACT</name>
<accession>A0ABS9UNL7</accession>
<dbReference type="PANTHER" id="PTHR30189">
    <property type="entry name" value="LPS-ASSEMBLY PROTEIN"/>
    <property type="match status" value="1"/>
</dbReference>
<protein>
    <submittedName>
        <fullName evidence="2">LPS-assembly protein LptD</fullName>
    </submittedName>
</protein>
<evidence type="ECO:0000313" key="3">
    <source>
        <dbReference type="Proteomes" id="UP001165488"/>
    </source>
</evidence>
<comment type="caution">
    <text evidence="2">The sequence shown here is derived from an EMBL/GenBank/DDBJ whole genome shotgun (WGS) entry which is preliminary data.</text>
</comment>
<evidence type="ECO:0000313" key="2">
    <source>
        <dbReference type="EMBL" id="MCH7398222.1"/>
    </source>
</evidence>
<dbReference type="InterPro" id="IPR050218">
    <property type="entry name" value="LptD"/>
</dbReference>
<evidence type="ECO:0000259" key="1">
    <source>
        <dbReference type="Pfam" id="PF19838"/>
    </source>
</evidence>
<gene>
    <name evidence="2" type="ORF">MM236_09490</name>
</gene>
<reference evidence="2" key="1">
    <citation type="submission" date="2022-03" db="EMBL/GenBank/DDBJ databases">
        <title>De novo assembled genomes of Belliella spp. (Cyclobacteriaceae) strains.</title>
        <authorList>
            <person name="Szabo A."/>
            <person name="Korponai K."/>
            <person name="Felfoldi T."/>
        </authorList>
    </citation>
    <scope>NUCLEOTIDE SEQUENCE</scope>
    <source>
        <strain evidence="2">DSM 107340</strain>
    </source>
</reference>